<dbReference type="EMBL" id="JACOPL010000003">
    <property type="protein sequence ID" value="MBC5724698.1"/>
    <property type="molecule type" value="Genomic_DNA"/>
</dbReference>
<gene>
    <name evidence="1" type="ORF">H8S45_04390</name>
</gene>
<dbReference type="AlphaFoldDB" id="A0A923LU34"/>
<dbReference type="Pfam" id="PF10934">
    <property type="entry name" value="Sheath_initiator"/>
    <property type="match status" value="1"/>
</dbReference>
<evidence type="ECO:0000313" key="2">
    <source>
        <dbReference type="Proteomes" id="UP000606499"/>
    </source>
</evidence>
<proteinExistence type="predicted"/>
<comment type="caution">
    <text evidence="1">The sequence shown here is derived from an EMBL/GenBank/DDBJ whole genome shotgun (WGS) entry which is preliminary data.</text>
</comment>
<dbReference type="InterPro" id="IPR020288">
    <property type="entry name" value="Sheath_initiator"/>
</dbReference>
<name>A0A923LU34_9FIRM</name>
<dbReference type="RefSeq" id="WP_054327808.1">
    <property type="nucleotide sequence ID" value="NZ_JACOPL010000003.1"/>
</dbReference>
<reference evidence="1" key="1">
    <citation type="submission" date="2020-08" db="EMBL/GenBank/DDBJ databases">
        <title>Genome public.</title>
        <authorList>
            <person name="Liu C."/>
            <person name="Sun Q."/>
        </authorList>
    </citation>
    <scope>NUCLEOTIDE SEQUENCE</scope>
    <source>
        <strain evidence="1">NSJ-28</strain>
    </source>
</reference>
<keyword evidence="2" id="KW-1185">Reference proteome</keyword>
<accession>A0A923LU34</accession>
<protein>
    <submittedName>
        <fullName evidence="1">DUF2634 domain-containing protein</fullName>
    </submittedName>
</protein>
<evidence type="ECO:0000313" key="1">
    <source>
        <dbReference type="EMBL" id="MBC5724698.1"/>
    </source>
</evidence>
<organism evidence="1 2">
    <name type="scientific">Agathobaculum faecis</name>
    <dbReference type="NCBI Taxonomy" id="2763013"/>
    <lineage>
        <taxon>Bacteria</taxon>
        <taxon>Bacillati</taxon>
        <taxon>Bacillota</taxon>
        <taxon>Clostridia</taxon>
        <taxon>Eubacteriales</taxon>
        <taxon>Butyricicoccaceae</taxon>
        <taxon>Agathobaculum</taxon>
    </lineage>
</organism>
<sequence length="146" mass="16172">MAEQDIFPYLQPTAATPAAALPVMRECAWDFVRDAPVLRGGVPVIVLREQAVAVWAWNALHTERFRWPCFSAGYGNEANALIGQSYQPETKRAEVQRYIEECLLACPYISAVTGMTVEAAGDRLTVSFSIISIYGEIKMEVEQDVG</sequence>
<dbReference type="Proteomes" id="UP000606499">
    <property type="component" value="Unassembled WGS sequence"/>
</dbReference>